<dbReference type="Proteomes" id="UP000292052">
    <property type="component" value="Unassembled WGS sequence"/>
</dbReference>
<dbReference type="PANTHER" id="PTHR21680:SF0">
    <property type="entry name" value="COILED-COIL DOMAIN-CONTAINING PROTEIN 124"/>
    <property type="match status" value="1"/>
</dbReference>
<feature type="compositionally biased region" description="Basic and acidic residues" evidence="5">
    <location>
        <begin position="31"/>
        <end position="45"/>
    </location>
</feature>
<reference evidence="7 8" key="1">
    <citation type="submission" date="2017-03" db="EMBL/GenBank/DDBJ databases">
        <title>Genome of the blue death feigning beetle - Asbolus verrucosus.</title>
        <authorList>
            <person name="Rider S.D."/>
        </authorList>
    </citation>
    <scope>NUCLEOTIDE SEQUENCE [LARGE SCALE GENOMIC DNA]</scope>
    <source>
        <strain evidence="7">Butters</strain>
        <tissue evidence="7">Head and leg muscle</tissue>
    </source>
</reference>
<evidence type="ECO:0000256" key="2">
    <source>
        <dbReference type="ARBA" id="ARBA00008296"/>
    </source>
</evidence>
<name>A0A482VM43_ASBVE</name>
<feature type="DNA-binding region" description="HMG box" evidence="4">
    <location>
        <begin position="152"/>
        <end position="201"/>
    </location>
</feature>
<protein>
    <submittedName>
        <fullName evidence="7">DUF1014 domain containing protein</fullName>
    </submittedName>
</protein>
<feature type="domain" description="HMG box" evidence="6">
    <location>
        <begin position="152"/>
        <end position="201"/>
    </location>
</feature>
<gene>
    <name evidence="7" type="ORF">BDFB_013315</name>
</gene>
<keyword evidence="4" id="KW-0539">Nucleus</keyword>
<keyword evidence="8" id="KW-1185">Reference proteome</keyword>
<feature type="compositionally biased region" description="Basic and acidic residues" evidence="5">
    <location>
        <begin position="52"/>
        <end position="79"/>
    </location>
</feature>
<dbReference type="PROSITE" id="PS50118">
    <property type="entry name" value="HMG_BOX_2"/>
    <property type="match status" value="1"/>
</dbReference>
<evidence type="ECO:0000256" key="1">
    <source>
        <dbReference type="ARBA" id="ARBA00004214"/>
    </source>
</evidence>
<dbReference type="GO" id="GO:0003713">
    <property type="term" value="F:transcription coactivator activity"/>
    <property type="evidence" value="ECO:0007669"/>
    <property type="project" value="TreeGrafter"/>
</dbReference>
<dbReference type="OrthoDB" id="76412at2759"/>
<accession>A0A482VM43</accession>
<evidence type="ECO:0000256" key="3">
    <source>
        <dbReference type="ARBA" id="ARBA00023054"/>
    </source>
</evidence>
<dbReference type="EMBL" id="QDEB01088018">
    <property type="protein sequence ID" value="RZC33519.1"/>
    <property type="molecule type" value="Genomic_DNA"/>
</dbReference>
<dbReference type="GO" id="GO:0006366">
    <property type="term" value="P:transcription by RNA polymerase II"/>
    <property type="evidence" value="ECO:0007669"/>
    <property type="project" value="TreeGrafter"/>
</dbReference>
<evidence type="ECO:0000256" key="4">
    <source>
        <dbReference type="PROSITE-ProRule" id="PRU00267"/>
    </source>
</evidence>
<dbReference type="InterPro" id="IPR009071">
    <property type="entry name" value="HMG_box_dom"/>
</dbReference>
<comment type="subcellular location">
    <subcellularLocation>
        <location evidence="1">Midbody</location>
    </subcellularLocation>
</comment>
<dbReference type="Pfam" id="PF06244">
    <property type="entry name" value="Ccdc124"/>
    <property type="match status" value="1"/>
</dbReference>
<proteinExistence type="inferred from homology"/>
<dbReference type="GO" id="GO:0003677">
    <property type="term" value="F:DNA binding"/>
    <property type="evidence" value="ECO:0007669"/>
    <property type="project" value="UniProtKB-UniRule"/>
</dbReference>
<comment type="caution">
    <text evidence="7">The sequence shown here is derived from an EMBL/GenBank/DDBJ whole genome shotgun (WGS) entry which is preliminary data.</text>
</comment>
<dbReference type="InterPro" id="IPR010422">
    <property type="entry name" value="Ccdc124/Oxs1"/>
</dbReference>
<evidence type="ECO:0000256" key="5">
    <source>
        <dbReference type="SAM" id="MobiDB-lite"/>
    </source>
</evidence>
<dbReference type="InterPro" id="IPR036910">
    <property type="entry name" value="HMG_box_dom_sf"/>
</dbReference>
<comment type="similarity">
    <text evidence="2">Belongs to the CCDC124 family.</text>
</comment>
<dbReference type="AlphaFoldDB" id="A0A482VM43"/>
<feature type="compositionally biased region" description="Basic and acidic residues" evidence="5">
    <location>
        <begin position="1"/>
        <end position="16"/>
    </location>
</feature>
<evidence type="ECO:0000313" key="7">
    <source>
        <dbReference type="EMBL" id="RZC33519.1"/>
    </source>
</evidence>
<evidence type="ECO:0000313" key="8">
    <source>
        <dbReference type="Proteomes" id="UP000292052"/>
    </source>
</evidence>
<dbReference type="InterPro" id="IPR054414">
    <property type="entry name" value="Ccdc124/Oxs1_C"/>
</dbReference>
<dbReference type="GO" id="GO:0030496">
    <property type="term" value="C:midbody"/>
    <property type="evidence" value="ECO:0007669"/>
    <property type="project" value="UniProtKB-SubCell"/>
</dbReference>
<dbReference type="SUPFAM" id="SSF47095">
    <property type="entry name" value="HMG-box"/>
    <property type="match status" value="1"/>
</dbReference>
<evidence type="ECO:0000259" key="6">
    <source>
        <dbReference type="PROSITE" id="PS50118"/>
    </source>
</evidence>
<dbReference type="GO" id="GO:0005634">
    <property type="term" value="C:nucleus"/>
    <property type="evidence" value="ECO:0007669"/>
    <property type="project" value="UniProtKB-UniRule"/>
</dbReference>
<feature type="region of interest" description="Disordered" evidence="5">
    <location>
        <begin position="1"/>
        <end position="122"/>
    </location>
</feature>
<keyword evidence="3" id="KW-0175">Coiled coil</keyword>
<dbReference type="PANTHER" id="PTHR21680">
    <property type="entry name" value="COILED-COIL DOMAIN-CONTAINING PROTEIN 124"/>
    <property type="match status" value="1"/>
</dbReference>
<sequence length="201" mass="23225">MPKKFSTEHPRITALRERKKSAKGAEASNKQQKESDAYWQDDDKLIKKKQQRKEEQEKKREQQLAKKAENKLLLEKEMSGIKSGKVPPPKLTRAQINSTVNVPKMDYKTKNSGESLSRNMNRIPFEGEEARSVNEAISLLGGKSAQVDKHPEKRQKAAYSAYENRRLNELKTENPSLRLSQVKQMLFKEWQKAAENPMNMQ</sequence>
<organism evidence="7 8">
    <name type="scientific">Asbolus verrucosus</name>
    <name type="common">Desert ironclad beetle</name>
    <dbReference type="NCBI Taxonomy" id="1661398"/>
    <lineage>
        <taxon>Eukaryota</taxon>
        <taxon>Metazoa</taxon>
        <taxon>Ecdysozoa</taxon>
        <taxon>Arthropoda</taxon>
        <taxon>Hexapoda</taxon>
        <taxon>Insecta</taxon>
        <taxon>Pterygota</taxon>
        <taxon>Neoptera</taxon>
        <taxon>Endopterygota</taxon>
        <taxon>Coleoptera</taxon>
        <taxon>Polyphaga</taxon>
        <taxon>Cucujiformia</taxon>
        <taxon>Tenebrionidae</taxon>
        <taxon>Pimeliinae</taxon>
        <taxon>Asbolus</taxon>
    </lineage>
</organism>
<keyword evidence="4" id="KW-0238">DNA-binding</keyword>
<dbReference type="STRING" id="1661398.A0A482VM43"/>